<dbReference type="AlphaFoldDB" id="A0AAV5B4C6"/>
<evidence type="ECO:0000313" key="2">
    <source>
        <dbReference type="EMBL" id="GJM55636.1"/>
    </source>
</evidence>
<evidence type="ECO:0000256" key="1">
    <source>
        <dbReference type="SAM" id="Phobius"/>
    </source>
</evidence>
<organism evidence="2 3">
    <name type="scientific">Granulimonas faecalis</name>
    <dbReference type="NCBI Taxonomy" id="2894155"/>
    <lineage>
        <taxon>Bacteria</taxon>
        <taxon>Bacillati</taxon>
        <taxon>Actinomycetota</taxon>
        <taxon>Coriobacteriia</taxon>
        <taxon>Coriobacteriales</taxon>
        <taxon>Kribbibacteriaceae</taxon>
        <taxon>Granulimonas</taxon>
    </lineage>
</organism>
<accession>A0AAV5B4C6</accession>
<proteinExistence type="predicted"/>
<sequence>MSLAVSVLGLCGGGVWAWLAGVGRVAAEDPVAFTSVVTTSFFAGVVACHLFPPLRASLDEAARRRELSRKVRSLSGRQLGMLRSLVDGEWLRAPVGDVGAEALVSLGLADRSRIGFGFDGDCLTLGLRYAAELRGDPDRWLAR</sequence>
<comment type="caution">
    <text evidence="2">The sequence shown here is derived from an EMBL/GenBank/DDBJ whole genome shotgun (WGS) entry which is preliminary data.</text>
</comment>
<name>A0AAV5B4C6_9ACTN</name>
<gene>
    <name evidence="2" type="ORF">ATOP_12910</name>
</gene>
<evidence type="ECO:0000313" key="3">
    <source>
        <dbReference type="Proteomes" id="UP001055025"/>
    </source>
</evidence>
<keyword evidence="1" id="KW-0812">Transmembrane</keyword>
<keyword evidence="1" id="KW-1133">Transmembrane helix</keyword>
<protein>
    <submittedName>
        <fullName evidence="2">Uncharacterized protein</fullName>
    </submittedName>
</protein>
<feature type="transmembrane region" description="Helical" evidence="1">
    <location>
        <begin position="33"/>
        <end position="54"/>
    </location>
</feature>
<dbReference type="Proteomes" id="UP001055025">
    <property type="component" value="Unassembled WGS sequence"/>
</dbReference>
<dbReference type="EMBL" id="BQKC01000001">
    <property type="protein sequence ID" value="GJM55636.1"/>
    <property type="molecule type" value="Genomic_DNA"/>
</dbReference>
<keyword evidence="3" id="KW-1185">Reference proteome</keyword>
<keyword evidence="1" id="KW-0472">Membrane</keyword>
<reference evidence="2" key="1">
    <citation type="journal article" date="2022" name="Int. J. Syst. Evol. Microbiol.">
        <title>Granulimonas faecalis gen. nov., sp. nov., and Leptogranulimonas caecicola gen. nov., sp. nov., novel lactate-producing Atopobiaceae bacteria isolated from mouse intestines, and an emended description of the family Atopobiaceae.</title>
        <authorList>
            <person name="Morinaga K."/>
            <person name="Kusada H."/>
            <person name="Sakamoto S."/>
            <person name="Murakami T."/>
            <person name="Toyoda A."/>
            <person name="Mori H."/>
            <person name="Meng X.Y."/>
            <person name="Takashino M."/>
            <person name="Murotomi K."/>
            <person name="Tamaki H."/>
        </authorList>
    </citation>
    <scope>NUCLEOTIDE SEQUENCE</scope>
    <source>
        <strain evidence="2">OPF53</strain>
    </source>
</reference>